<keyword evidence="4" id="KW-0804">Transcription</keyword>
<dbReference type="SUPFAM" id="SSF52172">
    <property type="entry name" value="CheY-like"/>
    <property type="match status" value="1"/>
</dbReference>
<dbReference type="Gene3D" id="1.10.10.60">
    <property type="entry name" value="Homeodomain-like"/>
    <property type="match status" value="2"/>
</dbReference>
<dbReference type="STRING" id="551991.SAMN05192529_11546"/>
<dbReference type="AlphaFoldDB" id="A0A1H4AKP9"/>
<evidence type="ECO:0000256" key="4">
    <source>
        <dbReference type="ARBA" id="ARBA00023163"/>
    </source>
</evidence>
<dbReference type="CDD" id="cd17574">
    <property type="entry name" value="REC_OmpR"/>
    <property type="match status" value="1"/>
</dbReference>
<dbReference type="GO" id="GO:0003700">
    <property type="term" value="F:DNA-binding transcription factor activity"/>
    <property type="evidence" value="ECO:0007669"/>
    <property type="project" value="InterPro"/>
</dbReference>
<dbReference type="InterPro" id="IPR020449">
    <property type="entry name" value="Tscrpt_reg_AraC-type_HTH"/>
</dbReference>
<gene>
    <name evidence="8" type="ORF">SAMN05192529_11546</name>
</gene>
<evidence type="ECO:0000256" key="1">
    <source>
        <dbReference type="ARBA" id="ARBA00022553"/>
    </source>
</evidence>
<dbReference type="InterPro" id="IPR001789">
    <property type="entry name" value="Sig_transdc_resp-reg_receiver"/>
</dbReference>
<dbReference type="RefSeq" id="WP_091399185.1">
    <property type="nucleotide sequence ID" value="NZ_FNQY01000015.1"/>
</dbReference>
<dbReference type="InterPro" id="IPR018060">
    <property type="entry name" value="HTH_AraC"/>
</dbReference>
<name>A0A1H4AKP9_9BACT</name>
<evidence type="ECO:0000256" key="3">
    <source>
        <dbReference type="ARBA" id="ARBA00023125"/>
    </source>
</evidence>
<sequence length="270" mass="30452">MQEPIDNINNVSIANIHKQTILIVDDNQEILEFLADDLEDIYNVVTATSVKKALPCFEMEMIALVISDILMPETDGLAFCKMIKTNMELSHIPVILLTAKNGIPAQIEGLEHGADAYIEKPFSPEYLQVQIANLLSNRSRLRSYFSSFPLATIHSMAHNSADEEFLSKLHQVIVQHLDDPKLDVDQLSNKLYISKPTLYRKIKSITDMTPGELITVTRLKKSAEYLSEQKYSILEVSVMVGFNSATHFGRCFQKQFGMSPSKFLSKNPVE</sequence>
<keyword evidence="3" id="KW-0238">DNA-binding</keyword>
<dbReference type="Pfam" id="PF00072">
    <property type="entry name" value="Response_reg"/>
    <property type="match status" value="1"/>
</dbReference>
<dbReference type="PRINTS" id="PR00032">
    <property type="entry name" value="HTHARAC"/>
</dbReference>
<dbReference type="SUPFAM" id="SSF46689">
    <property type="entry name" value="Homeodomain-like"/>
    <property type="match status" value="1"/>
</dbReference>
<dbReference type="SMART" id="SM00448">
    <property type="entry name" value="REC"/>
    <property type="match status" value="1"/>
</dbReference>
<keyword evidence="1 5" id="KW-0597">Phosphoprotein</keyword>
<dbReference type="PROSITE" id="PS00041">
    <property type="entry name" value="HTH_ARAC_FAMILY_1"/>
    <property type="match status" value="1"/>
</dbReference>
<dbReference type="InterPro" id="IPR018062">
    <property type="entry name" value="HTH_AraC-typ_CS"/>
</dbReference>
<keyword evidence="9" id="KW-1185">Reference proteome</keyword>
<evidence type="ECO:0000259" key="6">
    <source>
        <dbReference type="PROSITE" id="PS01124"/>
    </source>
</evidence>
<accession>A0A1H4AKP9</accession>
<dbReference type="OrthoDB" id="9809670at2"/>
<dbReference type="EMBL" id="FNQY01000015">
    <property type="protein sequence ID" value="SEA36495.1"/>
    <property type="molecule type" value="Genomic_DNA"/>
</dbReference>
<dbReference type="Gene3D" id="3.40.50.2300">
    <property type="match status" value="1"/>
</dbReference>
<protein>
    <submittedName>
        <fullName evidence="8">Helix-turn-helix domain-containing protein</fullName>
    </submittedName>
</protein>
<dbReference type="InterPro" id="IPR009057">
    <property type="entry name" value="Homeodomain-like_sf"/>
</dbReference>
<dbReference type="InterPro" id="IPR011006">
    <property type="entry name" value="CheY-like_superfamily"/>
</dbReference>
<evidence type="ECO:0000259" key="7">
    <source>
        <dbReference type="PROSITE" id="PS50110"/>
    </source>
</evidence>
<reference evidence="8 9" key="1">
    <citation type="submission" date="2016-10" db="EMBL/GenBank/DDBJ databases">
        <authorList>
            <person name="de Groot N.N."/>
        </authorList>
    </citation>
    <scope>NUCLEOTIDE SEQUENCE [LARGE SCALE GENOMIC DNA]</scope>
    <source>
        <strain evidence="8 9">Vu-144</strain>
    </source>
</reference>
<evidence type="ECO:0000313" key="9">
    <source>
        <dbReference type="Proteomes" id="UP000199041"/>
    </source>
</evidence>
<dbReference type="PANTHER" id="PTHR43547:SF2">
    <property type="entry name" value="HYBRID SIGNAL TRANSDUCTION HISTIDINE KINASE C"/>
    <property type="match status" value="1"/>
</dbReference>
<organism evidence="8 9">
    <name type="scientific">Arachidicoccus rhizosphaerae</name>
    <dbReference type="NCBI Taxonomy" id="551991"/>
    <lineage>
        <taxon>Bacteria</taxon>
        <taxon>Pseudomonadati</taxon>
        <taxon>Bacteroidota</taxon>
        <taxon>Chitinophagia</taxon>
        <taxon>Chitinophagales</taxon>
        <taxon>Chitinophagaceae</taxon>
        <taxon>Arachidicoccus</taxon>
    </lineage>
</organism>
<dbReference type="GO" id="GO:0043565">
    <property type="term" value="F:sequence-specific DNA binding"/>
    <property type="evidence" value="ECO:0007669"/>
    <property type="project" value="InterPro"/>
</dbReference>
<dbReference type="SMART" id="SM00342">
    <property type="entry name" value="HTH_ARAC"/>
    <property type="match status" value="1"/>
</dbReference>
<dbReference type="Pfam" id="PF12833">
    <property type="entry name" value="HTH_18"/>
    <property type="match status" value="1"/>
</dbReference>
<proteinExistence type="predicted"/>
<evidence type="ECO:0000313" key="8">
    <source>
        <dbReference type="EMBL" id="SEA36495.1"/>
    </source>
</evidence>
<dbReference type="Proteomes" id="UP000199041">
    <property type="component" value="Unassembled WGS sequence"/>
</dbReference>
<evidence type="ECO:0000256" key="5">
    <source>
        <dbReference type="PROSITE-ProRule" id="PRU00169"/>
    </source>
</evidence>
<feature type="modified residue" description="4-aspartylphosphate" evidence="5">
    <location>
        <position position="68"/>
    </location>
</feature>
<dbReference type="PANTHER" id="PTHR43547">
    <property type="entry name" value="TWO-COMPONENT HISTIDINE KINASE"/>
    <property type="match status" value="1"/>
</dbReference>
<evidence type="ECO:0000256" key="2">
    <source>
        <dbReference type="ARBA" id="ARBA00023015"/>
    </source>
</evidence>
<dbReference type="PROSITE" id="PS01124">
    <property type="entry name" value="HTH_ARAC_FAMILY_2"/>
    <property type="match status" value="1"/>
</dbReference>
<dbReference type="GO" id="GO:0000155">
    <property type="term" value="F:phosphorelay sensor kinase activity"/>
    <property type="evidence" value="ECO:0007669"/>
    <property type="project" value="TreeGrafter"/>
</dbReference>
<feature type="domain" description="Response regulatory" evidence="7">
    <location>
        <begin position="20"/>
        <end position="135"/>
    </location>
</feature>
<feature type="domain" description="HTH araC/xylS-type" evidence="6">
    <location>
        <begin position="167"/>
        <end position="266"/>
    </location>
</feature>
<dbReference type="PROSITE" id="PS50110">
    <property type="entry name" value="RESPONSE_REGULATORY"/>
    <property type="match status" value="1"/>
</dbReference>
<keyword evidence="2" id="KW-0805">Transcription regulation</keyword>